<protein>
    <submittedName>
        <fullName evidence="1">Uncharacterized protein</fullName>
    </submittedName>
</protein>
<keyword evidence="2" id="KW-1185">Reference proteome</keyword>
<organism evidence="1 2">
    <name type="scientific">Endocarpon pusillum (strain Z07020 / HMAS-L-300199)</name>
    <name type="common">Lichen-forming fungus</name>
    <dbReference type="NCBI Taxonomy" id="1263415"/>
    <lineage>
        <taxon>Eukaryota</taxon>
        <taxon>Fungi</taxon>
        <taxon>Dikarya</taxon>
        <taxon>Ascomycota</taxon>
        <taxon>Pezizomycotina</taxon>
        <taxon>Eurotiomycetes</taxon>
        <taxon>Chaetothyriomycetidae</taxon>
        <taxon>Verrucariales</taxon>
        <taxon>Verrucariaceae</taxon>
        <taxon>Endocarpon</taxon>
    </lineage>
</organism>
<name>U1GF72_ENDPU</name>
<dbReference type="AlphaFoldDB" id="U1GF72"/>
<reference evidence="2" key="1">
    <citation type="journal article" date="2014" name="BMC Genomics">
        <title>Genome characteristics reveal the impact of lichenization on lichen-forming fungus Endocarpon pusillum Hedwig (Verrucariales, Ascomycota).</title>
        <authorList>
            <person name="Wang Y.-Y."/>
            <person name="Liu B."/>
            <person name="Zhang X.-Y."/>
            <person name="Zhou Q.-M."/>
            <person name="Zhang T."/>
            <person name="Li H."/>
            <person name="Yu Y.-F."/>
            <person name="Zhang X.-L."/>
            <person name="Hao X.-Y."/>
            <person name="Wang M."/>
            <person name="Wang L."/>
            <person name="Wei J.-C."/>
        </authorList>
    </citation>
    <scope>NUCLEOTIDE SEQUENCE [LARGE SCALE GENOMIC DNA]</scope>
    <source>
        <strain evidence="2">Z07020 / HMAS-L-300199</strain>
    </source>
</reference>
<evidence type="ECO:0000313" key="2">
    <source>
        <dbReference type="Proteomes" id="UP000019373"/>
    </source>
</evidence>
<dbReference type="EMBL" id="KE720769">
    <property type="protein sequence ID" value="ERF76282.1"/>
    <property type="molecule type" value="Genomic_DNA"/>
</dbReference>
<evidence type="ECO:0000313" key="1">
    <source>
        <dbReference type="EMBL" id="ERF76282.1"/>
    </source>
</evidence>
<dbReference type="HOGENOM" id="CLU_2638066_0_0_1"/>
<gene>
    <name evidence="1" type="ORF">EPUS_04139</name>
</gene>
<dbReference type="Proteomes" id="UP000019373">
    <property type="component" value="Unassembled WGS sequence"/>
</dbReference>
<dbReference type="GeneID" id="19239172"/>
<dbReference type="RefSeq" id="XP_007786323.1">
    <property type="nucleotide sequence ID" value="XM_007788133.1"/>
</dbReference>
<proteinExistence type="predicted"/>
<sequence>MAPSKPFDAEAALDYMLLLISNSEFKPDFHATAVAADIASANNAQKKFKKIVEQGGKYKLVKGKVVAADAEEDEDEA</sequence>
<accession>U1GF72</accession>